<feature type="compositionally biased region" description="Acidic residues" evidence="1">
    <location>
        <begin position="99"/>
        <end position="108"/>
    </location>
</feature>
<protein>
    <submittedName>
        <fullName evidence="3">Uncharacterized protein</fullName>
    </submittedName>
</protein>
<feature type="region of interest" description="Disordered" evidence="1">
    <location>
        <begin position="224"/>
        <end position="264"/>
    </location>
</feature>
<evidence type="ECO:0000313" key="4">
    <source>
        <dbReference type="Proteomes" id="UP000219546"/>
    </source>
</evidence>
<reference evidence="3 4" key="1">
    <citation type="submission" date="2017-08" db="EMBL/GenBank/DDBJ databases">
        <authorList>
            <person name="de Groot N.N."/>
        </authorList>
    </citation>
    <scope>NUCLEOTIDE SEQUENCE [LARGE SCALE GENOMIC DNA]</scope>
    <source>
        <strain evidence="3 4">JC228</strain>
    </source>
</reference>
<evidence type="ECO:0000313" key="3">
    <source>
        <dbReference type="EMBL" id="SNX68539.1"/>
    </source>
</evidence>
<organism evidence="3 4">
    <name type="scientific">Bacillus oleivorans</name>
    <dbReference type="NCBI Taxonomy" id="1448271"/>
    <lineage>
        <taxon>Bacteria</taxon>
        <taxon>Bacillati</taxon>
        <taxon>Bacillota</taxon>
        <taxon>Bacilli</taxon>
        <taxon>Bacillales</taxon>
        <taxon>Bacillaceae</taxon>
        <taxon>Bacillus</taxon>
    </lineage>
</organism>
<evidence type="ECO:0000256" key="2">
    <source>
        <dbReference type="SAM" id="Phobius"/>
    </source>
</evidence>
<keyword evidence="2" id="KW-1133">Transmembrane helix</keyword>
<evidence type="ECO:0000256" key="1">
    <source>
        <dbReference type="SAM" id="MobiDB-lite"/>
    </source>
</evidence>
<keyword evidence="4" id="KW-1185">Reference proteome</keyword>
<dbReference type="EMBL" id="OAOP01000002">
    <property type="protein sequence ID" value="SNX68539.1"/>
    <property type="molecule type" value="Genomic_DNA"/>
</dbReference>
<gene>
    <name evidence="3" type="ORF">SAMN05877753_102582</name>
</gene>
<keyword evidence="2" id="KW-0472">Membrane</keyword>
<dbReference type="RefSeq" id="WP_097157749.1">
    <property type="nucleotide sequence ID" value="NZ_JBEPMQ010000001.1"/>
</dbReference>
<feature type="region of interest" description="Disordered" evidence="1">
    <location>
        <begin position="87"/>
        <end position="108"/>
    </location>
</feature>
<proteinExistence type="predicted"/>
<dbReference type="Proteomes" id="UP000219546">
    <property type="component" value="Unassembled WGS sequence"/>
</dbReference>
<dbReference type="OrthoDB" id="2925580at2"/>
<feature type="transmembrane region" description="Helical" evidence="2">
    <location>
        <begin position="55"/>
        <end position="77"/>
    </location>
</feature>
<keyword evidence="2" id="KW-0812">Transmembrane</keyword>
<name>A0A285CLT8_9BACI</name>
<accession>A0A285CLT8</accession>
<sequence>MKNYQETDEFEQEFESLKTKFNMSAEERNEIQIKLNKNIDVADVHQAERKKGIPFMYYTALSLAGLLFLLLAGPSFFQQGERNVPSELNTGVTHNFGKEDDETNENENPDVEVRNALSVLKEEFRLGISQDEVGRLLGTDYAKVLSAMNNEKQWRYDIGTKEGYHYSEQHDFADMDGLQNGDVKMQIWVTWDEESKVKSYSSIYVNPDDGKLYEYRVFPDGTERNMPFDGYEVNPPEENEPEVNPDEDPAAEENNNNNTSIDQEQAIEISSELLTGLRETFKQLGEEHKWSSVDFPGYTKPNYSVAKPDLLNFATDEFSDGTLQEILMDFYCHCDKFSLPGFDFHIRSEIVESNENQFVIKSISLVNMLGHGGYTGYLTVANENGNWKIDNWELVSFLVEPINLTPDEYIKYRDGEGAGDKITYIETVQMPSSDEGVDSEIDVHVFHSQLGDNYFGVEENSTKVVRVDHIEKYNNH</sequence>
<dbReference type="AlphaFoldDB" id="A0A285CLT8"/>
<feature type="compositionally biased region" description="Acidic residues" evidence="1">
    <location>
        <begin position="235"/>
        <end position="251"/>
    </location>
</feature>